<dbReference type="NCBIfam" id="TIGR04057">
    <property type="entry name" value="SusC_RagA_signa"/>
    <property type="match status" value="1"/>
</dbReference>
<accession>A0A412WJW1</accession>
<dbReference type="InterPro" id="IPR012910">
    <property type="entry name" value="Plug_dom"/>
</dbReference>
<proteinExistence type="inferred from homology"/>
<reference evidence="10 11" key="1">
    <citation type="submission" date="2018-08" db="EMBL/GenBank/DDBJ databases">
        <title>A genome reference for cultivated species of the human gut microbiota.</title>
        <authorList>
            <person name="Zou Y."/>
            <person name="Xue W."/>
            <person name="Luo G."/>
        </authorList>
    </citation>
    <scope>NUCLEOTIDE SEQUENCE [LARGE SCALE GENOMIC DNA]</scope>
    <source>
        <strain evidence="10 11">AF14-6AC</strain>
    </source>
</reference>
<dbReference type="Gene3D" id="2.40.170.20">
    <property type="entry name" value="TonB-dependent receptor, beta-barrel domain"/>
    <property type="match status" value="1"/>
</dbReference>
<dbReference type="InterPro" id="IPR008969">
    <property type="entry name" value="CarboxyPept-like_regulatory"/>
</dbReference>
<dbReference type="InterPro" id="IPR037066">
    <property type="entry name" value="Plug_dom_sf"/>
</dbReference>
<organism evidence="10 11">
    <name type="scientific">Odoribacter splanchnicus</name>
    <dbReference type="NCBI Taxonomy" id="28118"/>
    <lineage>
        <taxon>Bacteria</taxon>
        <taxon>Pseudomonadati</taxon>
        <taxon>Bacteroidota</taxon>
        <taxon>Bacteroidia</taxon>
        <taxon>Bacteroidales</taxon>
        <taxon>Odoribacteraceae</taxon>
        <taxon>Odoribacter</taxon>
    </lineage>
</organism>
<feature type="domain" description="TonB-dependent receptor plug" evidence="9">
    <location>
        <begin position="153"/>
        <end position="280"/>
    </location>
</feature>
<evidence type="ECO:0000313" key="10">
    <source>
        <dbReference type="EMBL" id="RGV27498.1"/>
    </source>
</evidence>
<keyword evidence="4 7" id="KW-0812">Transmembrane</keyword>
<dbReference type="SUPFAM" id="SSF56935">
    <property type="entry name" value="Porins"/>
    <property type="match status" value="1"/>
</dbReference>
<dbReference type="SUPFAM" id="SSF49464">
    <property type="entry name" value="Carboxypeptidase regulatory domain-like"/>
    <property type="match status" value="1"/>
</dbReference>
<evidence type="ECO:0000256" key="3">
    <source>
        <dbReference type="ARBA" id="ARBA00022452"/>
    </source>
</evidence>
<evidence type="ECO:0000256" key="4">
    <source>
        <dbReference type="ARBA" id="ARBA00022692"/>
    </source>
</evidence>
<keyword evidence="3 7" id="KW-1134">Transmembrane beta strand</keyword>
<dbReference type="RefSeq" id="WP_118107837.1">
    <property type="nucleotide sequence ID" value="NZ_QRYW01000013.1"/>
</dbReference>
<dbReference type="InterPro" id="IPR023997">
    <property type="entry name" value="TonB-dep_OMP_SusC/RagA_CS"/>
</dbReference>
<dbReference type="EMBL" id="QRYW01000013">
    <property type="protein sequence ID" value="RGV27498.1"/>
    <property type="molecule type" value="Genomic_DNA"/>
</dbReference>
<dbReference type="InterPro" id="IPR036942">
    <property type="entry name" value="Beta-barrel_TonB_sf"/>
</dbReference>
<dbReference type="GO" id="GO:0009279">
    <property type="term" value="C:cell outer membrane"/>
    <property type="evidence" value="ECO:0007669"/>
    <property type="project" value="UniProtKB-SubCell"/>
</dbReference>
<keyword evidence="5 7" id="KW-0472">Membrane</keyword>
<comment type="similarity">
    <text evidence="7">Belongs to the TonB-dependent receptor family.</text>
</comment>
<dbReference type="InterPro" id="IPR023996">
    <property type="entry name" value="TonB-dep_OMP_SusC/RagA"/>
</dbReference>
<dbReference type="Pfam" id="PF13715">
    <property type="entry name" value="CarbopepD_reg_2"/>
    <property type="match status" value="1"/>
</dbReference>
<gene>
    <name evidence="10" type="ORF">DWW24_07340</name>
</gene>
<sequence length="1060" mass="118793">MYNIMRNRSFYCFLIVCLCWSVWGVKPAIAHTTENDMLTIVLKKTPLSGDSVVKQVEKVVVQGVVKDSHGGVLPGVTVVVKGTHYGFSTDNNGQFHFEFPKREDITLVFSFVGMKPLELVYTNQEFLSVVLKEEVTQMDEVVVTGMFERQKEGYTGSATVVKGDDLKKFSKTNIAKALSAIDPGFRIAENIAAGSDPNRLPDLRMRGQATLPTGATVSTDAVMLKGDYATYPNQPLLILDGFEISLQTMNDLDPDRVSSITILKDAAATAIYGSKAANGVIVIETKAPEAGVLRVAYGGEIRIEVPDLSDYNLLNAREKLEVEKLAGYYDEEKDLAPLEIYQYYMREVKRGVDTYWLSKPLHTGVSQRHTVTLEGGDQALRYKLYVGMNNTIGVMKGSNRNTQTATLDLIYRVKNFRLKNSVTVDNATGNNSPYGSFREYTELNPYWREVDENGVVLKKITPPVTSYSGVFKSVYNPMYNATLHSLDKKTEFRVRNLFQLEYRPIDELRLVGDVAIQKSTGETQVFRPAQHTAFDGITDPELRGDFNQTESKGFSYEVALTASYNKIFSSVHFLSLNARMTLSDAQNSYYGALVTGFPNDKMDNILFGKKYSEKMTGSENTSRAIGWVGSFNYSYDNRYSIDFNIRADGSSQFGSDNRFAPFWSVGAKWNVVNEDFMKNTDWLSELTLRVSHGTTGTQGFAPYQAQQLYTYSTLLKPYLASDATGATLVGLGNPDLKWQQTAQSNFALEAGFLKGRITARLEYFFKTTKNALTDISLAPSVGFGTISENLGTIENRGLEWMVSFIPYRDNERAAYWVVNVNGSHNTDKLVKISQALRHVNELNDSNLKDVPLPRYEEGESMNRIWAVRSLGIDPANGQEVFVKRTTGQVTGVWSASDQIPCGNTEPFMEGNINSSFSYKGWGLNLSFNYKFGGQTYNLTLIQKVENADLLNNADRRVMKSRWQQPGDKASFKALTNAINGTETKASSRFVMDENVLRFGSLTLTYRMDETNTSFIKKSIFSSITMNLGMEDLFYWSTVKQERGLDYPFARQFSFSLNVAF</sequence>
<feature type="signal peptide" evidence="8">
    <location>
        <begin position="1"/>
        <end position="30"/>
    </location>
</feature>
<comment type="caution">
    <text evidence="10">The sequence shown here is derived from an EMBL/GenBank/DDBJ whole genome shotgun (WGS) entry which is preliminary data.</text>
</comment>
<evidence type="ECO:0000259" key="9">
    <source>
        <dbReference type="Pfam" id="PF07715"/>
    </source>
</evidence>
<dbReference type="PROSITE" id="PS52016">
    <property type="entry name" value="TONB_DEPENDENT_REC_3"/>
    <property type="match status" value="1"/>
</dbReference>
<dbReference type="Proteomes" id="UP000283426">
    <property type="component" value="Unassembled WGS sequence"/>
</dbReference>
<dbReference type="InterPro" id="IPR039426">
    <property type="entry name" value="TonB-dep_rcpt-like"/>
</dbReference>
<evidence type="ECO:0000256" key="1">
    <source>
        <dbReference type="ARBA" id="ARBA00004571"/>
    </source>
</evidence>
<dbReference type="Pfam" id="PF07715">
    <property type="entry name" value="Plug"/>
    <property type="match status" value="1"/>
</dbReference>
<protein>
    <submittedName>
        <fullName evidence="10">SusC/RagA family TonB-linked outer membrane protein</fullName>
    </submittedName>
</protein>
<evidence type="ECO:0000256" key="8">
    <source>
        <dbReference type="SAM" id="SignalP"/>
    </source>
</evidence>
<evidence type="ECO:0000256" key="7">
    <source>
        <dbReference type="PROSITE-ProRule" id="PRU01360"/>
    </source>
</evidence>
<dbReference type="Gene3D" id="2.60.40.1120">
    <property type="entry name" value="Carboxypeptidase-like, regulatory domain"/>
    <property type="match status" value="1"/>
</dbReference>
<dbReference type="Gene3D" id="2.170.130.10">
    <property type="entry name" value="TonB-dependent receptor, plug domain"/>
    <property type="match status" value="1"/>
</dbReference>
<comment type="subcellular location">
    <subcellularLocation>
        <location evidence="1 7">Cell outer membrane</location>
        <topology evidence="1 7">Multi-pass membrane protein</topology>
    </subcellularLocation>
</comment>
<dbReference type="NCBIfam" id="TIGR04056">
    <property type="entry name" value="OMP_RagA_SusC"/>
    <property type="match status" value="1"/>
</dbReference>
<evidence type="ECO:0000256" key="5">
    <source>
        <dbReference type="ARBA" id="ARBA00023136"/>
    </source>
</evidence>
<keyword evidence="6 7" id="KW-0998">Cell outer membrane</keyword>
<name>A0A412WJW1_9BACT</name>
<evidence type="ECO:0000313" key="11">
    <source>
        <dbReference type="Proteomes" id="UP000283426"/>
    </source>
</evidence>
<feature type="chain" id="PRO_5019137627" evidence="8">
    <location>
        <begin position="31"/>
        <end position="1060"/>
    </location>
</feature>
<evidence type="ECO:0000256" key="6">
    <source>
        <dbReference type="ARBA" id="ARBA00023237"/>
    </source>
</evidence>
<keyword evidence="2 7" id="KW-0813">Transport</keyword>
<keyword evidence="8" id="KW-0732">Signal</keyword>
<evidence type="ECO:0000256" key="2">
    <source>
        <dbReference type="ARBA" id="ARBA00022448"/>
    </source>
</evidence>
<dbReference type="AlphaFoldDB" id="A0A412WJW1"/>